<feature type="compositionally biased region" description="Polar residues" evidence="1">
    <location>
        <begin position="593"/>
        <end position="602"/>
    </location>
</feature>
<keyword evidence="4" id="KW-1185">Reference proteome</keyword>
<dbReference type="InterPro" id="IPR054708">
    <property type="entry name" value="MTPAP-like_central"/>
</dbReference>
<feature type="domain" description="Poly(A) RNA polymerase mitochondrial-like central palm" evidence="2">
    <location>
        <begin position="37"/>
        <end position="179"/>
    </location>
</feature>
<feature type="compositionally biased region" description="Polar residues" evidence="1">
    <location>
        <begin position="684"/>
        <end position="694"/>
    </location>
</feature>
<dbReference type="AlphaFoldDB" id="A0AAX6FMC5"/>
<dbReference type="CDD" id="cd05402">
    <property type="entry name" value="NT_PAP_TUTase"/>
    <property type="match status" value="1"/>
</dbReference>
<dbReference type="SUPFAM" id="SSF81631">
    <property type="entry name" value="PAP/OAS1 substrate-binding domain"/>
    <property type="match status" value="1"/>
</dbReference>
<protein>
    <recommendedName>
        <fullName evidence="2">Poly(A) RNA polymerase mitochondrial-like central palm domain-containing protein</fullName>
    </recommendedName>
</protein>
<dbReference type="PANTHER" id="PTHR12271:SF134">
    <property type="entry name" value="NUCLEOTIDYLTRANSFERASE FAMILY PROTEIN"/>
    <property type="match status" value="1"/>
</dbReference>
<dbReference type="InterPro" id="IPR043519">
    <property type="entry name" value="NT_sf"/>
</dbReference>
<comment type="caution">
    <text evidence="3">The sequence shown here is derived from an EMBL/GenBank/DDBJ whole genome shotgun (WGS) entry which is preliminary data.</text>
</comment>
<evidence type="ECO:0000256" key="1">
    <source>
        <dbReference type="SAM" id="MobiDB-lite"/>
    </source>
</evidence>
<dbReference type="GO" id="GO:0031123">
    <property type="term" value="P:RNA 3'-end processing"/>
    <property type="evidence" value="ECO:0007669"/>
    <property type="project" value="TreeGrafter"/>
</dbReference>
<proteinExistence type="predicted"/>
<dbReference type="Proteomes" id="UP001140949">
    <property type="component" value="Unassembled WGS sequence"/>
</dbReference>
<gene>
    <name evidence="3" type="ORF">M6B38_410755</name>
</gene>
<dbReference type="EMBL" id="JANAVB010027799">
    <property type="protein sequence ID" value="KAJ6817544.1"/>
    <property type="molecule type" value="Genomic_DNA"/>
</dbReference>
<feature type="region of interest" description="Disordered" evidence="1">
    <location>
        <begin position="669"/>
        <end position="712"/>
    </location>
</feature>
<name>A0AAX6FMC5_IRIPA</name>
<dbReference type="Pfam" id="PF22600">
    <property type="entry name" value="MTPAP-like_central"/>
    <property type="match status" value="1"/>
</dbReference>
<accession>A0AAX6FMC5</accession>
<reference evidence="3" key="2">
    <citation type="submission" date="2023-04" db="EMBL/GenBank/DDBJ databases">
        <authorList>
            <person name="Bruccoleri R.E."/>
            <person name="Oakeley E.J."/>
            <person name="Faust A.-M."/>
            <person name="Dessus-Babus S."/>
            <person name="Altorfer M."/>
            <person name="Burckhardt D."/>
            <person name="Oertli M."/>
            <person name="Naumann U."/>
            <person name="Petersen F."/>
            <person name="Wong J."/>
        </authorList>
    </citation>
    <scope>NUCLEOTIDE SEQUENCE</scope>
    <source>
        <strain evidence="3">GSM-AAB239-AS_SAM_17_03QT</strain>
        <tissue evidence="3">Leaf</tissue>
    </source>
</reference>
<feature type="region of interest" description="Disordered" evidence="1">
    <location>
        <begin position="565"/>
        <end position="603"/>
    </location>
</feature>
<feature type="region of interest" description="Disordered" evidence="1">
    <location>
        <begin position="486"/>
        <end position="549"/>
    </location>
</feature>
<feature type="compositionally biased region" description="Polar residues" evidence="1">
    <location>
        <begin position="486"/>
        <end position="503"/>
    </location>
</feature>
<dbReference type="Gene3D" id="1.10.1410.10">
    <property type="match status" value="1"/>
</dbReference>
<dbReference type="PANTHER" id="PTHR12271">
    <property type="entry name" value="POLY A POLYMERASE CID PAP -RELATED"/>
    <property type="match status" value="1"/>
</dbReference>
<evidence type="ECO:0000313" key="4">
    <source>
        <dbReference type="Proteomes" id="UP001140949"/>
    </source>
</evidence>
<evidence type="ECO:0000259" key="2">
    <source>
        <dbReference type="Pfam" id="PF22600"/>
    </source>
</evidence>
<organism evidence="3 4">
    <name type="scientific">Iris pallida</name>
    <name type="common">Sweet iris</name>
    <dbReference type="NCBI Taxonomy" id="29817"/>
    <lineage>
        <taxon>Eukaryota</taxon>
        <taxon>Viridiplantae</taxon>
        <taxon>Streptophyta</taxon>
        <taxon>Embryophyta</taxon>
        <taxon>Tracheophyta</taxon>
        <taxon>Spermatophyta</taxon>
        <taxon>Magnoliopsida</taxon>
        <taxon>Liliopsida</taxon>
        <taxon>Asparagales</taxon>
        <taxon>Iridaceae</taxon>
        <taxon>Iridoideae</taxon>
        <taxon>Irideae</taxon>
        <taxon>Iris</taxon>
    </lineage>
</organism>
<dbReference type="SUPFAM" id="SSF81301">
    <property type="entry name" value="Nucleotidyltransferase"/>
    <property type="match status" value="1"/>
</dbReference>
<sequence length="712" mass="79864">MALDSAALCKCAVKLESERLKTIRMDPMLISALKAWLLEVYEFLLPRPCDYKHRKVLVAAFNKIAADSFGNKNGFPIVEPFGSFVMDLFTAESDLDLSINFNSDYTTEYPRPKKVSELRKFTKFLYKLKGKGYISKVSPILQARVPVVKVVDSGTGIECDVSAENKDGISRTSILAIISSIDERFRILSYLMKAWAKAHDINSSKDRTMNSLSIISLVAFHLQTQDPPILPPFSALFKDGTDVSSVKNAVIAFKHFGTRNEESIARLFVTLLIKLSAVESLWHGGLCASTYEGTWIEKKWKSGVGNMSVEDFLDRSQNFARAVGKEEFKKIYMCIKGSLKNLSHFMEGKIEETKFKEGLFGSFPLVTSSENFINEQQVDLKRSKPFHDSAIFDDIAVKRARPTEAIEEVQDDISSAPTDLAIFDGIAVKRARPSEAIEEVQHDIRSAPADLAIFDGIAVKRARPSEAIEEVQHDIRSAPADLASSSIQLNPPTFQFQPSNQNHLHSKSVHQPRYSSQSSIPHSGYRSRRNPPLPTAPYSGYMSQHYSQLPSAPHSQFALRYNLQQPSAPNSGFRPQYNLEHPSAPNSGFRPQYNLQHPSAPNSGFRPQYNLQHPSAFNSGFPPWYNLQQPSAPNFGFRPQYHPQVPLTPPMGHGIEQQQFTSERNYLPNRRLSFPENGDGSLSKLFSTYSTQGLQRPKQPCVPSRWANGSDY</sequence>
<evidence type="ECO:0000313" key="3">
    <source>
        <dbReference type="EMBL" id="KAJ6817544.1"/>
    </source>
</evidence>
<reference evidence="3" key="1">
    <citation type="journal article" date="2023" name="GigaByte">
        <title>Genome assembly of the bearded iris, Iris pallida Lam.</title>
        <authorList>
            <person name="Bruccoleri R.E."/>
            <person name="Oakeley E.J."/>
            <person name="Faust A.M.E."/>
            <person name="Altorfer M."/>
            <person name="Dessus-Babus S."/>
            <person name="Burckhardt D."/>
            <person name="Oertli M."/>
            <person name="Naumann U."/>
            <person name="Petersen F."/>
            <person name="Wong J."/>
        </authorList>
    </citation>
    <scope>NUCLEOTIDE SEQUENCE</scope>
    <source>
        <strain evidence="3">GSM-AAB239-AS_SAM_17_03QT</strain>
    </source>
</reference>
<dbReference type="GO" id="GO:0016779">
    <property type="term" value="F:nucleotidyltransferase activity"/>
    <property type="evidence" value="ECO:0007669"/>
    <property type="project" value="TreeGrafter"/>
</dbReference>
<dbReference type="Gene3D" id="3.30.460.10">
    <property type="entry name" value="Beta Polymerase, domain 2"/>
    <property type="match status" value="1"/>
</dbReference>